<dbReference type="PANTHER" id="PTHR30502:SF0">
    <property type="entry name" value="PHOSPHOENOLPYRUVATE CARBOXYLASE FAMILY PROTEIN"/>
    <property type="match status" value="1"/>
</dbReference>
<dbReference type="GO" id="GO:0005737">
    <property type="term" value="C:cytoplasm"/>
    <property type="evidence" value="ECO:0007669"/>
    <property type="project" value="TreeGrafter"/>
</dbReference>
<keyword evidence="2" id="KW-0479">Metal-binding</keyword>
<dbReference type="InterPro" id="IPR050251">
    <property type="entry name" value="HpcH-HpaI_aldolase"/>
</dbReference>
<dbReference type="OrthoDB" id="3353438at2"/>
<dbReference type="EMBL" id="WMBA01000003">
    <property type="protein sequence ID" value="MTD53058.1"/>
    <property type="molecule type" value="Genomic_DNA"/>
</dbReference>
<gene>
    <name evidence="5" type="ORF">GKO32_03565</name>
</gene>
<evidence type="ECO:0000256" key="3">
    <source>
        <dbReference type="ARBA" id="ARBA00023239"/>
    </source>
</evidence>
<dbReference type="PANTHER" id="PTHR30502">
    <property type="entry name" value="2-KETO-3-DEOXY-L-RHAMNONATE ALDOLASE"/>
    <property type="match status" value="1"/>
</dbReference>
<dbReference type="Gene3D" id="3.20.20.60">
    <property type="entry name" value="Phosphoenolpyruvate-binding domains"/>
    <property type="match status" value="1"/>
</dbReference>
<evidence type="ECO:0000259" key="4">
    <source>
        <dbReference type="Pfam" id="PF03328"/>
    </source>
</evidence>
<name>A0A6N7YMG6_9PSEU</name>
<comment type="caution">
    <text evidence="5">The sequence shown here is derived from an EMBL/GenBank/DDBJ whole genome shotgun (WGS) entry which is preliminary data.</text>
</comment>
<sequence>MLPGFKTELAGKTALLGAWSTTRDPVIAEKLALTGFDYVCVDQQHGLIGFDSFVATMTALARTGAAPLVRVARNDATEIGRALDAGANGVIVPLVDDAAQAGQAVAACRYAPAGTRSFGPTRSYFGAGTDPYQVNDAVCCLVMIETLRGMQNVREIAGVPGVDGIYVGPADLALSYGHAPGPGAGAGPLADALQQILAACKEHGIAAGIHTSSVKEALRYLEMGFRMVTVVTDIRLLQIAAGEQLKAVREGLGSL</sequence>
<dbReference type="InterPro" id="IPR005000">
    <property type="entry name" value="Aldolase/citrate-lyase_domain"/>
</dbReference>
<keyword evidence="3" id="KW-0456">Lyase</keyword>
<dbReference type="Proteomes" id="UP000440096">
    <property type="component" value="Unassembled WGS sequence"/>
</dbReference>
<protein>
    <recommendedName>
        <fullName evidence="4">HpcH/HpaI aldolase/citrate lyase domain-containing protein</fullName>
    </recommendedName>
</protein>
<proteinExistence type="inferred from homology"/>
<evidence type="ECO:0000313" key="6">
    <source>
        <dbReference type="Proteomes" id="UP000440096"/>
    </source>
</evidence>
<evidence type="ECO:0000313" key="5">
    <source>
        <dbReference type="EMBL" id="MTD53058.1"/>
    </source>
</evidence>
<feature type="domain" description="HpcH/HpaI aldolase/citrate lyase" evidence="4">
    <location>
        <begin position="17"/>
        <end position="236"/>
    </location>
</feature>
<evidence type="ECO:0000256" key="2">
    <source>
        <dbReference type="ARBA" id="ARBA00022723"/>
    </source>
</evidence>
<reference evidence="5 6" key="1">
    <citation type="submission" date="2019-11" db="EMBL/GenBank/DDBJ databases">
        <title>Draft genome of Amycolatopsis RM579.</title>
        <authorList>
            <person name="Duangmal K."/>
            <person name="Mingma R."/>
        </authorList>
    </citation>
    <scope>NUCLEOTIDE SEQUENCE [LARGE SCALE GENOMIC DNA]</scope>
    <source>
        <strain evidence="5 6">RM579</strain>
    </source>
</reference>
<evidence type="ECO:0000256" key="1">
    <source>
        <dbReference type="ARBA" id="ARBA00005568"/>
    </source>
</evidence>
<dbReference type="GO" id="GO:0016832">
    <property type="term" value="F:aldehyde-lyase activity"/>
    <property type="evidence" value="ECO:0007669"/>
    <property type="project" value="TreeGrafter"/>
</dbReference>
<organism evidence="5 6">
    <name type="scientific">Amycolatopsis pithecellobii</name>
    <dbReference type="NCBI Taxonomy" id="664692"/>
    <lineage>
        <taxon>Bacteria</taxon>
        <taxon>Bacillati</taxon>
        <taxon>Actinomycetota</taxon>
        <taxon>Actinomycetes</taxon>
        <taxon>Pseudonocardiales</taxon>
        <taxon>Pseudonocardiaceae</taxon>
        <taxon>Amycolatopsis</taxon>
    </lineage>
</organism>
<dbReference type="Pfam" id="PF03328">
    <property type="entry name" value="HpcH_HpaI"/>
    <property type="match status" value="1"/>
</dbReference>
<dbReference type="InterPro" id="IPR040442">
    <property type="entry name" value="Pyrv_kinase-like_dom_sf"/>
</dbReference>
<dbReference type="InterPro" id="IPR015813">
    <property type="entry name" value="Pyrv/PenolPyrv_kinase-like_dom"/>
</dbReference>
<dbReference type="SUPFAM" id="SSF51621">
    <property type="entry name" value="Phosphoenolpyruvate/pyruvate domain"/>
    <property type="match status" value="1"/>
</dbReference>
<accession>A0A6N7YMG6</accession>
<dbReference type="GO" id="GO:0046872">
    <property type="term" value="F:metal ion binding"/>
    <property type="evidence" value="ECO:0007669"/>
    <property type="project" value="UniProtKB-KW"/>
</dbReference>
<comment type="similarity">
    <text evidence="1">Belongs to the HpcH/HpaI aldolase family.</text>
</comment>
<dbReference type="AlphaFoldDB" id="A0A6N7YMG6"/>
<keyword evidence="6" id="KW-1185">Reference proteome</keyword>
<dbReference type="RefSeq" id="WP_154755300.1">
    <property type="nucleotide sequence ID" value="NZ_WMBA01000003.1"/>
</dbReference>